<dbReference type="SUPFAM" id="SSF109854">
    <property type="entry name" value="DinB/YfiT-like putative metalloenzymes"/>
    <property type="match status" value="1"/>
</dbReference>
<comment type="caution">
    <text evidence="2">The sequence shown here is derived from an EMBL/GenBank/DDBJ whole genome shotgun (WGS) entry which is preliminary data.</text>
</comment>
<dbReference type="OrthoDB" id="2363925at2"/>
<dbReference type="InterPro" id="IPR034660">
    <property type="entry name" value="DinB/YfiT-like"/>
</dbReference>
<evidence type="ECO:0000259" key="1">
    <source>
        <dbReference type="Pfam" id="PF12867"/>
    </source>
</evidence>
<dbReference type="Pfam" id="PF12867">
    <property type="entry name" value="DinB_2"/>
    <property type="match status" value="1"/>
</dbReference>
<dbReference type="Proteomes" id="UP000179627">
    <property type="component" value="Unassembled WGS sequence"/>
</dbReference>
<accession>A0A1S1QN51</accession>
<name>A0A1S1QN51_9ACTN</name>
<proteinExistence type="predicted"/>
<dbReference type="RefSeq" id="WP_071086198.1">
    <property type="nucleotide sequence ID" value="NZ_MBLM01000127.1"/>
</dbReference>
<organism evidence="2 3">
    <name type="scientific">Parafrankia colletiae</name>
    <dbReference type="NCBI Taxonomy" id="573497"/>
    <lineage>
        <taxon>Bacteria</taxon>
        <taxon>Bacillati</taxon>
        <taxon>Actinomycetota</taxon>
        <taxon>Actinomycetes</taxon>
        <taxon>Frankiales</taxon>
        <taxon>Frankiaceae</taxon>
        <taxon>Parafrankia</taxon>
    </lineage>
</organism>
<dbReference type="Gene3D" id="1.20.120.450">
    <property type="entry name" value="dinb family like domain"/>
    <property type="match status" value="1"/>
</dbReference>
<dbReference type="InterPro" id="IPR024775">
    <property type="entry name" value="DinB-like"/>
</dbReference>
<evidence type="ECO:0000313" key="2">
    <source>
        <dbReference type="EMBL" id="OHV34542.1"/>
    </source>
</evidence>
<dbReference type="EMBL" id="MBLM01000127">
    <property type="protein sequence ID" value="OHV34542.1"/>
    <property type="molecule type" value="Genomic_DNA"/>
</dbReference>
<feature type="domain" description="DinB-like" evidence="1">
    <location>
        <begin position="23"/>
        <end position="177"/>
    </location>
</feature>
<protein>
    <recommendedName>
        <fullName evidence="1">DinB-like domain-containing protein</fullName>
    </recommendedName>
</protein>
<gene>
    <name evidence="2" type="ORF">CC117_21210</name>
</gene>
<dbReference type="AlphaFoldDB" id="A0A1S1QN51"/>
<evidence type="ECO:0000313" key="3">
    <source>
        <dbReference type="Proteomes" id="UP000179627"/>
    </source>
</evidence>
<reference evidence="3" key="1">
    <citation type="submission" date="2016-07" db="EMBL/GenBank/DDBJ databases">
        <title>Sequence Frankia sp. strain CcI1.17.</title>
        <authorList>
            <person name="Ghodhbane-Gtari F."/>
            <person name="Swanson E."/>
            <person name="Gueddou A."/>
            <person name="Morris K."/>
            <person name="Hezbri K."/>
            <person name="Ktari A."/>
            <person name="Nouioui I."/>
            <person name="Abebe-Akele F."/>
            <person name="Simpson S."/>
            <person name="Thomas K."/>
            <person name="Gtari M."/>
            <person name="Tisa L.S."/>
            <person name="Hurst S."/>
        </authorList>
    </citation>
    <scope>NUCLEOTIDE SEQUENCE [LARGE SCALE GENOMIC DNA]</scope>
    <source>
        <strain evidence="3">Cc1.17</strain>
    </source>
</reference>
<sequence length="187" mass="19925">MTDDSSAGLPGAPASVTLLLDAFGRIRNVVHEVVDGLGPAELNRRLDGRANSIAWLVWHLSRVQDDHVAGVAATPQVWHADGWEKRFGLALDTGPQDGYRSIGYGHSSADVDAVQVGDPALLLGYHDAVHAQTARYVAGLRDEDLARVVDTAWDPPVTLGVRLVSVVSDDLQHAGQAAFARGLIRPA</sequence>
<keyword evidence="3" id="KW-1185">Reference proteome</keyword>
<dbReference type="NCBIfam" id="NF047843">
    <property type="entry name" value="MST_Rv0443"/>
    <property type="match status" value="1"/>
</dbReference>